<dbReference type="SUPFAM" id="SSF52540">
    <property type="entry name" value="P-loop containing nucleoside triphosphate hydrolases"/>
    <property type="match status" value="1"/>
</dbReference>
<dbReference type="Gene3D" id="3.40.50.300">
    <property type="entry name" value="P-loop containing nucleotide triphosphate hydrolases"/>
    <property type="match status" value="1"/>
</dbReference>
<dbReference type="AlphaFoldDB" id="X1KZQ1"/>
<sequence length="72" mass="8220">RALMTNPELLLMDEPSEGLAPIIVHEVCRIIAHLKEYLATAWWGKAHYRANGGRFTHAVVPQESYYRTSLNL</sequence>
<dbReference type="InterPro" id="IPR027417">
    <property type="entry name" value="P-loop_NTPase"/>
</dbReference>
<feature type="non-terminal residue" evidence="1">
    <location>
        <position position="1"/>
    </location>
</feature>
<name>X1KZQ1_9ZZZZ</name>
<reference evidence="1" key="1">
    <citation type="journal article" date="2014" name="Front. Microbiol.">
        <title>High frequency of phylogenetically diverse reductive dehalogenase-homologous genes in deep subseafloor sedimentary metagenomes.</title>
        <authorList>
            <person name="Kawai M."/>
            <person name="Futagami T."/>
            <person name="Toyoda A."/>
            <person name="Takaki Y."/>
            <person name="Nishi S."/>
            <person name="Hori S."/>
            <person name="Arai W."/>
            <person name="Tsubouchi T."/>
            <person name="Morono Y."/>
            <person name="Uchiyama I."/>
            <person name="Ito T."/>
            <person name="Fujiyama A."/>
            <person name="Inagaki F."/>
            <person name="Takami H."/>
        </authorList>
    </citation>
    <scope>NUCLEOTIDE SEQUENCE</scope>
    <source>
        <strain evidence="1">Expedition CK06-06</strain>
    </source>
</reference>
<dbReference type="EMBL" id="BARV01007748">
    <property type="protein sequence ID" value="GAI12203.1"/>
    <property type="molecule type" value="Genomic_DNA"/>
</dbReference>
<organism evidence="1">
    <name type="scientific">marine sediment metagenome</name>
    <dbReference type="NCBI Taxonomy" id="412755"/>
    <lineage>
        <taxon>unclassified sequences</taxon>
        <taxon>metagenomes</taxon>
        <taxon>ecological metagenomes</taxon>
    </lineage>
</organism>
<proteinExistence type="predicted"/>
<accession>X1KZQ1</accession>
<gene>
    <name evidence="1" type="ORF">S06H3_15725</name>
</gene>
<comment type="caution">
    <text evidence="1">The sequence shown here is derived from an EMBL/GenBank/DDBJ whole genome shotgun (WGS) entry which is preliminary data.</text>
</comment>
<protein>
    <recommendedName>
        <fullName evidence="2">ABC transporter domain-containing protein</fullName>
    </recommendedName>
</protein>
<evidence type="ECO:0008006" key="2">
    <source>
        <dbReference type="Google" id="ProtNLM"/>
    </source>
</evidence>
<evidence type="ECO:0000313" key="1">
    <source>
        <dbReference type="EMBL" id="GAI12203.1"/>
    </source>
</evidence>